<keyword evidence="1" id="KW-1133">Transmembrane helix</keyword>
<evidence type="ECO:0000256" key="1">
    <source>
        <dbReference type="SAM" id="Phobius"/>
    </source>
</evidence>
<comment type="caution">
    <text evidence="2">The sequence shown here is derived from an EMBL/GenBank/DDBJ whole genome shotgun (WGS) entry which is preliminary data.</text>
</comment>
<organism evidence="2 3">
    <name type="scientific">Candidatus Borkfalkia avistercoris</name>
    <dbReference type="NCBI Taxonomy" id="2838504"/>
    <lineage>
        <taxon>Bacteria</taxon>
        <taxon>Bacillati</taxon>
        <taxon>Bacillota</taxon>
        <taxon>Clostridia</taxon>
        <taxon>Christensenellales</taxon>
        <taxon>Christensenellaceae</taxon>
        <taxon>Candidatus Borkfalkia</taxon>
    </lineage>
</organism>
<feature type="transmembrane region" description="Helical" evidence="1">
    <location>
        <begin position="55"/>
        <end position="76"/>
    </location>
</feature>
<reference evidence="2" key="1">
    <citation type="journal article" date="2021" name="PeerJ">
        <title>Extensive microbial diversity within the chicken gut microbiome revealed by metagenomics and culture.</title>
        <authorList>
            <person name="Gilroy R."/>
            <person name="Ravi A."/>
            <person name="Getino M."/>
            <person name="Pursley I."/>
            <person name="Horton D.L."/>
            <person name="Alikhan N.F."/>
            <person name="Baker D."/>
            <person name="Gharbi K."/>
            <person name="Hall N."/>
            <person name="Watson M."/>
            <person name="Adriaenssens E.M."/>
            <person name="Foster-Nyarko E."/>
            <person name="Jarju S."/>
            <person name="Secka A."/>
            <person name="Antonio M."/>
            <person name="Oren A."/>
            <person name="Chaudhuri R.R."/>
            <person name="La Ragione R."/>
            <person name="Hildebrand F."/>
            <person name="Pallen M.J."/>
        </authorList>
    </citation>
    <scope>NUCLEOTIDE SEQUENCE</scope>
    <source>
        <strain evidence="2">CHK187-5294</strain>
    </source>
</reference>
<feature type="transmembrane region" description="Helical" evidence="1">
    <location>
        <begin position="192"/>
        <end position="215"/>
    </location>
</feature>
<evidence type="ECO:0000313" key="3">
    <source>
        <dbReference type="Proteomes" id="UP000824132"/>
    </source>
</evidence>
<proteinExistence type="predicted"/>
<reference evidence="2" key="2">
    <citation type="submission" date="2021-04" db="EMBL/GenBank/DDBJ databases">
        <authorList>
            <person name="Gilroy R."/>
        </authorList>
    </citation>
    <scope>NUCLEOTIDE SEQUENCE</scope>
    <source>
        <strain evidence="2">CHK187-5294</strain>
    </source>
</reference>
<evidence type="ECO:0000313" key="2">
    <source>
        <dbReference type="EMBL" id="HIZ02665.1"/>
    </source>
</evidence>
<sequence length="252" mass="28127">MKTQLRTGTPLFPLIKRNDRLRVLTARHKHAVNTAAAPPATGGAKKEKRFTFYKAVLIYALGGLVGTVWETLLNLIRGRGFVFCNGSILTPFNFVYGTGAVVIILLLRNKQKWWQIFIIGSLGGGAVEYALSYLEEAVLGTRSWDYSHKFLNINGRTTIPYMLFWGLLCLAVILVIYRPLDGALEALPERALKVVAVVLACWIAADWIVTVSALLRYAARAEGTAALTVLGEWIDKVFDDAFMKKRFPSMRF</sequence>
<keyword evidence="1" id="KW-0812">Transmembrane</keyword>
<gene>
    <name evidence="2" type="ORF">H9727_00095</name>
</gene>
<dbReference type="InterPro" id="IPR010540">
    <property type="entry name" value="CmpB_TMEM229"/>
</dbReference>
<feature type="transmembrane region" description="Helical" evidence="1">
    <location>
        <begin position="159"/>
        <end position="180"/>
    </location>
</feature>
<dbReference type="AlphaFoldDB" id="A0A9D2A742"/>
<dbReference type="Proteomes" id="UP000824132">
    <property type="component" value="Unassembled WGS sequence"/>
</dbReference>
<dbReference type="Pfam" id="PF06541">
    <property type="entry name" value="ABC_trans_CmpB"/>
    <property type="match status" value="1"/>
</dbReference>
<name>A0A9D2A742_9FIRM</name>
<accession>A0A9D2A742</accession>
<protein>
    <submittedName>
        <fullName evidence="2">ABC transporter permease</fullName>
    </submittedName>
</protein>
<dbReference type="EMBL" id="DXCL01000001">
    <property type="protein sequence ID" value="HIZ02665.1"/>
    <property type="molecule type" value="Genomic_DNA"/>
</dbReference>
<feature type="transmembrane region" description="Helical" evidence="1">
    <location>
        <begin position="88"/>
        <end position="107"/>
    </location>
</feature>
<keyword evidence="1" id="KW-0472">Membrane</keyword>